<protein>
    <submittedName>
        <fullName evidence="2">L-dehydroascorbate transporter large permease subunit</fullName>
    </submittedName>
</protein>
<keyword evidence="1" id="KW-0812">Transmembrane</keyword>
<gene>
    <name evidence="2" type="ORF">IAB19_00570</name>
</gene>
<sequence>MEVAVFLSILLLSIAVGVPIAFALMLCGLGLMFVMDMVDPLIIAQNI</sequence>
<evidence type="ECO:0000256" key="1">
    <source>
        <dbReference type="SAM" id="Phobius"/>
    </source>
</evidence>
<accession>A0A9D9GRV0</accession>
<keyword evidence="1" id="KW-0472">Membrane</keyword>
<proteinExistence type="predicted"/>
<feature type="transmembrane region" description="Helical" evidence="1">
    <location>
        <begin position="6"/>
        <end position="34"/>
    </location>
</feature>
<dbReference type="EMBL" id="JADINH010000007">
    <property type="protein sequence ID" value="MBO8414863.1"/>
    <property type="molecule type" value="Genomic_DNA"/>
</dbReference>
<evidence type="ECO:0000313" key="3">
    <source>
        <dbReference type="Proteomes" id="UP000823631"/>
    </source>
</evidence>
<name>A0A9D9GRV0_9GAMM</name>
<keyword evidence="1" id="KW-1133">Transmembrane helix</keyword>
<evidence type="ECO:0000313" key="2">
    <source>
        <dbReference type="EMBL" id="MBO8414863.1"/>
    </source>
</evidence>
<dbReference type="AlphaFoldDB" id="A0A9D9GRV0"/>
<reference evidence="2" key="2">
    <citation type="journal article" date="2021" name="PeerJ">
        <title>Extensive microbial diversity within the chicken gut microbiome revealed by metagenomics and culture.</title>
        <authorList>
            <person name="Gilroy R."/>
            <person name="Ravi A."/>
            <person name="Getino M."/>
            <person name="Pursley I."/>
            <person name="Horton D.L."/>
            <person name="Alikhan N.F."/>
            <person name="Baker D."/>
            <person name="Gharbi K."/>
            <person name="Hall N."/>
            <person name="Watson M."/>
            <person name="Adriaenssens E.M."/>
            <person name="Foster-Nyarko E."/>
            <person name="Jarju S."/>
            <person name="Secka A."/>
            <person name="Antonio M."/>
            <person name="Oren A."/>
            <person name="Chaudhuri R.R."/>
            <person name="La Ragione R."/>
            <person name="Hildebrand F."/>
            <person name="Pallen M.J."/>
        </authorList>
    </citation>
    <scope>NUCLEOTIDE SEQUENCE</scope>
    <source>
        <strain evidence="2">17213</strain>
    </source>
</reference>
<reference evidence="2" key="1">
    <citation type="submission" date="2020-10" db="EMBL/GenBank/DDBJ databases">
        <authorList>
            <person name="Gilroy R."/>
        </authorList>
    </citation>
    <scope>NUCLEOTIDE SEQUENCE</scope>
    <source>
        <strain evidence="2">17213</strain>
    </source>
</reference>
<dbReference type="Proteomes" id="UP000823631">
    <property type="component" value="Unassembled WGS sequence"/>
</dbReference>
<organism evidence="2 3">
    <name type="scientific">Candidatus Avisuccinivibrio stercorigallinarum</name>
    <dbReference type="NCBI Taxonomy" id="2840704"/>
    <lineage>
        <taxon>Bacteria</taxon>
        <taxon>Pseudomonadati</taxon>
        <taxon>Pseudomonadota</taxon>
        <taxon>Gammaproteobacteria</taxon>
        <taxon>Aeromonadales</taxon>
        <taxon>Succinivibrionaceae</taxon>
        <taxon>Succinivibrionaceae incertae sedis</taxon>
        <taxon>Candidatus Avisuccinivibrio</taxon>
    </lineage>
</organism>
<comment type="caution">
    <text evidence="2">The sequence shown here is derived from an EMBL/GenBank/DDBJ whole genome shotgun (WGS) entry which is preliminary data.</text>
</comment>
<feature type="non-terminal residue" evidence="2">
    <location>
        <position position="47"/>
    </location>
</feature>